<dbReference type="SUPFAM" id="SSF48726">
    <property type="entry name" value="Immunoglobulin"/>
    <property type="match status" value="1"/>
</dbReference>
<evidence type="ECO:0000256" key="3">
    <source>
        <dbReference type="ARBA" id="ARBA00023130"/>
    </source>
</evidence>
<dbReference type="PROSITE" id="PS50835">
    <property type="entry name" value="IG_LIKE"/>
    <property type="match status" value="1"/>
</dbReference>
<accession>A0A8C8W3J8</accession>
<feature type="domain" description="Ig-like" evidence="5">
    <location>
        <begin position="28"/>
        <end position="133"/>
    </location>
</feature>
<dbReference type="GeneTree" id="ENSGT00940000162509"/>
<dbReference type="InterPro" id="IPR050413">
    <property type="entry name" value="TCR_beta_variable"/>
</dbReference>
<reference evidence="6" key="2">
    <citation type="submission" date="2025-08" db="UniProtKB">
        <authorList>
            <consortium name="Ensembl"/>
        </authorList>
    </citation>
    <scope>IDENTIFICATION</scope>
</reference>
<evidence type="ECO:0000313" key="6">
    <source>
        <dbReference type="Ensembl" id="ENSPEMP00000034199.1"/>
    </source>
</evidence>
<evidence type="ECO:0000256" key="4">
    <source>
        <dbReference type="ARBA" id="ARBA00023319"/>
    </source>
</evidence>
<dbReference type="PANTHER" id="PTHR23268:SF40">
    <property type="entry name" value="T CELL RECEPTOR BETA VARIABLE 4-1"/>
    <property type="match status" value="1"/>
</dbReference>
<keyword evidence="3" id="KW-1064">Adaptive immunity</keyword>
<keyword evidence="4" id="KW-0393">Immunoglobulin domain</keyword>
<name>A0A8C8W3J8_PERMB</name>
<reference evidence="6" key="3">
    <citation type="submission" date="2025-09" db="UniProtKB">
        <authorList>
            <consortium name="Ensembl"/>
        </authorList>
    </citation>
    <scope>IDENTIFICATION</scope>
</reference>
<dbReference type="InterPro" id="IPR036179">
    <property type="entry name" value="Ig-like_dom_sf"/>
</dbReference>
<dbReference type="Pfam" id="PF07686">
    <property type="entry name" value="V-set"/>
    <property type="match status" value="1"/>
</dbReference>
<sequence length="152" mass="17204">SDHFFHRSPGDGCFSDSKTSCHTALMNTKISQTPRYLVMGRANNKSLKCEQYMGNNAMYWYKQNAEKPPELMFFYNLKQLIQNETVPSRFLPECPDTSKLFLHLSALEPEDSALYFCASSKDTALQIHQLSVHKPTTPGSCGTTEGSNEHFL</sequence>
<dbReference type="InterPro" id="IPR013783">
    <property type="entry name" value="Ig-like_fold"/>
</dbReference>
<dbReference type="InterPro" id="IPR007110">
    <property type="entry name" value="Ig-like_dom"/>
</dbReference>
<evidence type="ECO:0000313" key="7">
    <source>
        <dbReference type="Proteomes" id="UP000694547"/>
    </source>
</evidence>
<keyword evidence="7" id="KW-1185">Reference proteome</keyword>
<evidence type="ECO:0000256" key="1">
    <source>
        <dbReference type="ARBA" id="ARBA00022729"/>
    </source>
</evidence>
<dbReference type="GO" id="GO:0005886">
    <property type="term" value="C:plasma membrane"/>
    <property type="evidence" value="ECO:0007669"/>
    <property type="project" value="TreeGrafter"/>
</dbReference>
<dbReference type="SMART" id="SM00406">
    <property type="entry name" value="IGv"/>
    <property type="match status" value="1"/>
</dbReference>
<dbReference type="Gene3D" id="2.60.40.10">
    <property type="entry name" value="Immunoglobulins"/>
    <property type="match status" value="1"/>
</dbReference>
<dbReference type="InterPro" id="IPR013106">
    <property type="entry name" value="Ig_V-set"/>
</dbReference>
<keyword evidence="2" id="KW-0391">Immunity</keyword>
<dbReference type="AlphaFoldDB" id="A0A8C8W3J8"/>
<reference evidence="6 7" key="1">
    <citation type="submission" date="2018-10" db="EMBL/GenBank/DDBJ databases">
        <title>Improved assembly of the deer mouse Peromyscus maniculatus genome.</title>
        <authorList>
            <person name="Lassance J.-M."/>
            <person name="Hoekstra H.E."/>
        </authorList>
    </citation>
    <scope>NUCLEOTIDE SEQUENCE [LARGE SCALE GENOMIC DNA]</scope>
</reference>
<dbReference type="Proteomes" id="UP000694547">
    <property type="component" value="Chromosome 3"/>
</dbReference>
<keyword evidence="1" id="KW-0732">Signal</keyword>
<evidence type="ECO:0000259" key="5">
    <source>
        <dbReference type="PROSITE" id="PS50835"/>
    </source>
</evidence>
<dbReference type="Ensembl" id="ENSPEMT00000036457.1">
    <property type="protein sequence ID" value="ENSPEMP00000034199.1"/>
    <property type="gene ID" value="ENSPEMG00000026232.1"/>
</dbReference>
<protein>
    <submittedName>
        <fullName evidence="6">T cell receptor beta, variable 5</fullName>
    </submittedName>
</protein>
<organism evidence="6 7">
    <name type="scientific">Peromyscus maniculatus bairdii</name>
    <name type="common">Prairie deer mouse</name>
    <dbReference type="NCBI Taxonomy" id="230844"/>
    <lineage>
        <taxon>Eukaryota</taxon>
        <taxon>Metazoa</taxon>
        <taxon>Chordata</taxon>
        <taxon>Craniata</taxon>
        <taxon>Vertebrata</taxon>
        <taxon>Euteleostomi</taxon>
        <taxon>Mammalia</taxon>
        <taxon>Eutheria</taxon>
        <taxon>Euarchontoglires</taxon>
        <taxon>Glires</taxon>
        <taxon>Rodentia</taxon>
        <taxon>Myomorpha</taxon>
        <taxon>Muroidea</taxon>
        <taxon>Cricetidae</taxon>
        <taxon>Neotominae</taxon>
        <taxon>Peromyscus</taxon>
    </lineage>
</organism>
<dbReference type="PANTHER" id="PTHR23268">
    <property type="entry name" value="T-CELL RECEPTOR BETA CHAIN"/>
    <property type="match status" value="1"/>
</dbReference>
<dbReference type="GO" id="GO:0007166">
    <property type="term" value="P:cell surface receptor signaling pathway"/>
    <property type="evidence" value="ECO:0007669"/>
    <property type="project" value="TreeGrafter"/>
</dbReference>
<dbReference type="GO" id="GO:0002250">
    <property type="term" value="P:adaptive immune response"/>
    <property type="evidence" value="ECO:0007669"/>
    <property type="project" value="UniProtKB-KW"/>
</dbReference>
<evidence type="ECO:0000256" key="2">
    <source>
        <dbReference type="ARBA" id="ARBA00022859"/>
    </source>
</evidence>
<proteinExistence type="predicted"/>